<evidence type="ECO:0000313" key="8">
    <source>
        <dbReference type="Proteomes" id="UP001161247"/>
    </source>
</evidence>
<keyword evidence="3" id="KW-0560">Oxidoreductase</keyword>
<dbReference type="PANTHER" id="PTHR32303">
    <property type="entry name" value="QUINOPROTEIN ALCOHOL DEHYDROGENASE (CYTOCHROME C)"/>
    <property type="match status" value="1"/>
</dbReference>
<feature type="transmembrane region" description="Helical" evidence="4">
    <location>
        <begin position="21"/>
        <end position="41"/>
    </location>
</feature>
<keyword evidence="4" id="KW-1133">Transmembrane helix</keyword>
<feature type="domain" description="Pyrrolo-quinoline quinone repeat" evidence="6">
    <location>
        <begin position="435"/>
        <end position="508"/>
    </location>
</feature>
<evidence type="ECO:0000256" key="3">
    <source>
        <dbReference type="ARBA" id="ARBA00023002"/>
    </source>
</evidence>
<evidence type="ECO:0000259" key="6">
    <source>
        <dbReference type="Pfam" id="PF13360"/>
    </source>
</evidence>
<comment type="cofactor">
    <cofactor evidence="1">
        <name>pyrroloquinoline quinone</name>
        <dbReference type="ChEBI" id="CHEBI:58442"/>
    </cofactor>
</comment>
<name>A0AAV1CAR3_OLDCO</name>
<keyword evidence="4" id="KW-0472">Membrane</keyword>
<dbReference type="Pfam" id="PF01011">
    <property type="entry name" value="PQQ"/>
    <property type="match status" value="1"/>
</dbReference>
<evidence type="ECO:0000256" key="4">
    <source>
        <dbReference type="SAM" id="Phobius"/>
    </source>
</evidence>
<dbReference type="Proteomes" id="UP001161247">
    <property type="component" value="Chromosome 2"/>
</dbReference>
<evidence type="ECO:0000256" key="2">
    <source>
        <dbReference type="ARBA" id="ARBA00008156"/>
    </source>
</evidence>
<dbReference type="AlphaFoldDB" id="A0AAV1CAR3"/>
<evidence type="ECO:0000256" key="1">
    <source>
        <dbReference type="ARBA" id="ARBA00001931"/>
    </source>
</evidence>
<feature type="domain" description="Pyrrolo-quinoline quinone repeat" evidence="6">
    <location>
        <begin position="571"/>
        <end position="766"/>
    </location>
</feature>
<gene>
    <name evidence="7" type="ORF">OLC1_LOCUS4291</name>
</gene>
<dbReference type="InterPro" id="IPR018391">
    <property type="entry name" value="PQQ_b-propeller_rpt"/>
</dbReference>
<reference evidence="7" key="1">
    <citation type="submission" date="2023-03" db="EMBL/GenBank/DDBJ databases">
        <authorList>
            <person name="Julca I."/>
        </authorList>
    </citation>
    <scope>NUCLEOTIDE SEQUENCE</scope>
</reference>
<protein>
    <submittedName>
        <fullName evidence="7">OLC1v1028013C1</fullName>
    </submittedName>
</protein>
<dbReference type="SMART" id="SM00564">
    <property type="entry name" value="PQQ"/>
    <property type="match status" value="10"/>
</dbReference>
<dbReference type="PANTHER" id="PTHR32303:SF18">
    <property type="entry name" value="POLYVINYLALCOHOL DEHYDROGENASE-LIKE"/>
    <property type="match status" value="1"/>
</dbReference>
<dbReference type="Gene3D" id="2.40.128.630">
    <property type="match status" value="1"/>
</dbReference>
<dbReference type="SUPFAM" id="SSF50998">
    <property type="entry name" value="Quinoprotein alcohol dehydrogenase-like"/>
    <property type="match status" value="2"/>
</dbReference>
<dbReference type="InterPro" id="IPR011047">
    <property type="entry name" value="Quinoprotein_ADH-like_sf"/>
</dbReference>
<dbReference type="EMBL" id="OX459119">
    <property type="protein sequence ID" value="CAI9092696.1"/>
    <property type="molecule type" value="Genomic_DNA"/>
</dbReference>
<evidence type="ECO:0000313" key="7">
    <source>
        <dbReference type="EMBL" id="CAI9092696.1"/>
    </source>
</evidence>
<dbReference type="Gene3D" id="2.140.10.10">
    <property type="entry name" value="Quinoprotein alcohol dehydrogenase-like superfamily"/>
    <property type="match status" value="2"/>
</dbReference>
<feature type="domain" description="Pyrrolo-quinoline quinone repeat" evidence="6">
    <location>
        <begin position="879"/>
        <end position="1001"/>
    </location>
</feature>
<comment type="similarity">
    <text evidence="2">Belongs to the bacterial PQQ dehydrogenase family.</text>
</comment>
<accession>A0AAV1CAR3</accession>
<dbReference type="GO" id="GO:0016491">
    <property type="term" value="F:oxidoreductase activity"/>
    <property type="evidence" value="ECO:0007669"/>
    <property type="project" value="UniProtKB-KW"/>
</dbReference>
<feature type="domain" description="Pyrrolo-quinoline quinone repeat" evidence="5">
    <location>
        <begin position="40"/>
        <end position="386"/>
    </location>
</feature>
<proteinExistence type="inferred from homology"/>
<dbReference type="InterPro" id="IPR002372">
    <property type="entry name" value="PQQ_rpt_dom"/>
</dbReference>
<dbReference type="Pfam" id="PF13360">
    <property type="entry name" value="PQQ_2"/>
    <property type="match status" value="3"/>
</dbReference>
<sequence>MALIHLFQIKIGDNTNNQYRIFILFTLCLTILAGHTTAEWFNHGGDLNNRRSAPAELKINPITAPRLSLKWRFVAGFDISATPAVANGVVYFPSWNGFLYAVRAENGALVWKQNIGAITGLPPARMSVNVTVSRATPTVAGDLLIVSIYGPAYVMAVTRLTGQLVWLTRLDPIPLGVVTASGTYFLGAYYVGVSSLENTQPGSPCCTFRGSMVKLDARTGTILWQTYTIPDNGGRLGGYSGASIWGSSPAIDPVRQLVYVGTGQLYNAPAEVQRCQAALSNKTTPPIDINPCIGPDVHYDSIIAFDIRSGQIKWATRLSGYDVFNFACLIPNNPDCPVGPNLDADFGEAPMLLTIVSNGRRRDVAVAVQKSGFAWALDRDNGQVVWFRKAGPGSNEGGGIWGAATDGIRVYTNIVNGARQPFTLAPSTQTTTSGGWVALDANTGQVLWTTANPSNETAPGPVTIVNNAILFAGSVAPKGPFYAMDARTGQIIWSYNAGATIYGGASASYGCVFVGNGYSVNLAKFHPTWTRGDSVFAFCWLNHGGDIRNQRNAAGEIFINPKTVVRELRLRWRFRPGFDTTATPAVFDGAVYFPSWNGFLFAVREHNGSLIWKQNLGELTGLQVPVGSAVNVSVSRSTPTIAGDLLIVGIYGPAVVIAVKQLTGQLVWLTQLDPNPRAVITTSGTYYMGAYYVGVASLEELLPVGQCCTFRGSMAKLNARTGKIIWQTYTVPDNGGNLGGYSGAAIWGSSPAIDIGRRLVYVATGNLYSAPQQVLDCQAAQNNQTTPPTAPDACVPPDVHFNSILAFDINTGLFRWFKRLGGYDVFYIACLLDPNNPDCPPGPNPDADFGEAPMLLTIQSNGRLRDVAVAVQKSGFAWALDRDNGDIVWFTKAGPGSVQGGGIWGAATDGRRVYTNIANGARLPFTLAPSNQTSTAGAWVGMDADTGRILWTTANPSNDISGGPVTVVNGVVFAGSVAPDGPFYAMDAKTGQIIWSYNTGATIYGGASVSYGCVFIGNGYSVNFATFNPTWTTGNSVLAFCVL</sequence>
<organism evidence="7 8">
    <name type="scientific">Oldenlandia corymbosa var. corymbosa</name>
    <dbReference type="NCBI Taxonomy" id="529605"/>
    <lineage>
        <taxon>Eukaryota</taxon>
        <taxon>Viridiplantae</taxon>
        <taxon>Streptophyta</taxon>
        <taxon>Embryophyta</taxon>
        <taxon>Tracheophyta</taxon>
        <taxon>Spermatophyta</taxon>
        <taxon>Magnoliopsida</taxon>
        <taxon>eudicotyledons</taxon>
        <taxon>Gunneridae</taxon>
        <taxon>Pentapetalae</taxon>
        <taxon>asterids</taxon>
        <taxon>lamiids</taxon>
        <taxon>Gentianales</taxon>
        <taxon>Rubiaceae</taxon>
        <taxon>Rubioideae</taxon>
        <taxon>Spermacoceae</taxon>
        <taxon>Hedyotis-Oldenlandia complex</taxon>
        <taxon>Oldenlandia</taxon>
    </lineage>
</organism>
<keyword evidence="8" id="KW-1185">Reference proteome</keyword>
<keyword evidence="4" id="KW-0812">Transmembrane</keyword>
<evidence type="ECO:0000259" key="5">
    <source>
        <dbReference type="Pfam" id="PF01011"/>
    </source>
</evidence>